<protein>
    <submittedName>
        <fullName evidence="5">Chaperonin Cpn10</fullName>
    </submittedName>
</protein>
<reference evidence="5 6" key="1">
    <citation type="journal article" date="2016" name="Proc. Natl. Acad. Sci. U.S.A.">
        <title>Comparative genomics of biotechnologically important yeasts.</title>
        <authorList>
            <person name="Riley R."/>
            <person name="Haridas S."/>
            <person name="Wolfe K.H."/>
            <person name="Lopes M.R."/>
            <person name="Hittinger C.T."/>
            <person name="Goeker M."/>
            <person name="Salamov A.A."/>
            <person name="Wisecaver J.H."/>
            <person name="Long T.M."/>
            <person name="Calvey C.H."/>
            <person name="Aerts A.L."/>
            <person name="Barry K.W."/>
            <person name="Choi C."/>
            <person name="Clum A."/>
            <person name="Coughlan A.Y."/>
            <person name="Deshpande S."/>
            <person name="Douglass A.P."/>
            <person name="Hanson S.J."/>
            <person name="Klenk H.-P."/>
            <person name="LaButti K.M."/>
            <person name="Lapidus A."/>
            <person name="Lindquist E.A."/>
            <person name="Lipzen A.M."/>
            <person name="Meier-Kolthoff J.P."/>
            <person name="Ohm R.A."/>
            <person name="Otillar R.P."/>
            <person name="Pangilinan J.L."/>
            <person name="Peng Y."/>
            <person name="Rokas A."/>
            <person name="Rosa C.A."/>
            <person name="Scheuner C."/>
            <person name="Sibirny A.A."/>
            <person name="Slot J.C."/>
            <person name="Stielow J.B."/>
            <person name="Sun H."/>
            <person name="Kurtzman C.P."/>
            <person name="Blackwell M."/>
            <person name="Grigoriev I.V."/>
            <person name="Jeffries T.W."/>
        </authorList>
    </citation>
    <scope>NUCLEOTIDE SEQUENCE [LARGE SCALE GENOMIC DNA]</scope>
    <source>
        <strain evidence="5 6">DSM 6958</strain>
    </source>
</reference>
<dbReference type="OrthoDB" id="184876at2759"/>
<dbReference type="GO" id="GO:0005524">
    <property type="term" value="F:ATP binding"/>
    <property type="evidence" value="ECO:0007669"/>
    <property type="project" value="InterPro"/>
</dbReference>
<keyword evidence="6" id="KW-1185">Reference proteome</keyword>
<dbReference type="SUPFAM" id="SSF50129">
    <property type="entry name" value="GroES-like"/>
    <property type="match status" value="1"/>
</dbReference>
<dbReference type="STRING" id="857566.A0A1E3PGE1"/>
<gene>
    <name evidence="5" type="ORF">NADFUDRAFT_43636</name>
</gene>
<comment type="similarity">
    <text evidence="1 4">Belongs to the GroES chaperonin family.</text>
</comment>
<dbReference type="GO" id="GO:0046872">
    <property type="term" value="F:metal ion binding"/>
    <property type="evidence" value="ECO:0007669"/>
    <property type="project" value="TreeGrafter"/>
</dbReference>
<dbReference type="SMART" id="SM00883">
    <property type="entry name" value="Cpn10"/>
    <property type="match status" value="1"/>
</dbReference>
<dbReference type="InterPro" id="IPR037124">
    <property type="entry name" value="Chaperonin_GroES_sf"/>
</dbReference>
<proteinExistence type="inferred from homology"/>
<dbReference type="PANTHER" id="PTHR10772">
    <property type="entry name" value="10 KDA HEAT SHOCK PROTEIN"/>
    <property type="match status" value="1"/>
</dbReference>
<dbReference type="EMBL" id="KV454413">
    <property type="protein sequence ID" value="ODQ63992.1"/>
    <property type="molecule type" value="Genomic_DNA"/>
</dbReference>
<evidence type="ECO:0000256" key="1">
    <source>
        <dbReference type="ARBA" id="ARBA00006975"/>
    </source>
</evidence>
<dbReference type="GO" id="GO:0005759">
    <property type="term" value="C:mitochondrial matrix"/>
    <property type="evidence" value="ECO:0007669"/>
    <property type="project" value="TreeGrafter"/>
</dbReference>
<dbReference type="HAMAP" id="MF_00580">
    <property type="entry name" value="CH10"/>
    <property type="match status" value="1"/>
</dbReference>
<dbReference type="FunFam" id="2.30.33.40:FF:000002">
    <property type="entry name" value="10 kDa chaperonin, mitochondrial"/>
    <property type="match status" value="1"/>
</dbReference>
<name>A0A1E3PGE1_9ASCO</name>
<comment type="function">
    <text evidence="3">Eukaryotic CPN10 homolog which is essential for mitochondrial protein biogenesis, together with CPN60. Binds to CPN60 in the presence of Mg-ATP and suppresses the ATPase activity of the latter.</text>
</comment>
<dbReference type="GO" id="GO:0051082">
    <property type="term" value="F:unfolded protein binding"/>
    <property type="evidence" value="ECO:0007669"/>
    <property type="project" value="TreeGrafter"/>
</dbReference>
<dbReference type="Pfam" id="PF00166">
    <property type="entry name" value="Cpn10"/>
    <property type="match status" value="1"/>
</dbReference>
<accession>A0A1E3PGE1</accession>
<dbReference type="InterPro" id="IPR020818">
    <property type="entry name" value="Chaperonin_GroES"/>
</dbReference>
<keyword evidence="2 4" id="KW-0143">Chaperone</keyword>
<dbReference type="Gene3D" id="2.30.33.40">
    <property type="entry name" value="GroES chaperonin"/>
    <property type="match status" value="1"/>
</dbReference>
<dbReference type="PANTHER" id="PTHR10772:SF0">
    <property type="entry name" value="10 KDA HEAT SHOCK PROTEIN, MITOCHONDRIAL"/>
    <property type="match status" value="1"/>
</dbReference>
<dbReference type="InterPro" id="IPR011032">
    <property type="entry name" value="GroES-like_sf"/>
</dbReference>
<dbReference type="InterPro" id="IPR018369">
    <property type="entry name" value="Chaprnonin_Cpn10_CS"/>
</dbReference>
<evidence type="ECO:0000313" key="5">
    <source>
        <dbReference type="EMBL" id="ODQ63992.1"/>
    </source>
</evidence>
<dbReference type="PRINTS" id="PR00297">
    <property type="entry name" value="CHAPERONIN10"/>
</dbReference>
<evidence type="ECO:0000313" key="6">
    <source>
        <dbReference type="Proteomes" id="UP000095009"/>
    </source>
</evidence>
<organism evidence="5 6">
    <name type="scientific">Nadsonia fulvescens var. elongata DSM 6958</name>
    <dbReference type="NCBI Taxonomy" id="857566"/>
    <lineage>
        <taxon>Eukaryota</taxon>
        <taxon>Fungi</taxon>
        <taxon>Dikarya</taxon>
        <taxon>Ascomycota</taxon>
        <taxon>Saccharomycotina</taxon>
        <taxon>Dipodascomycetes</taxon>
        <taxon>Dipodascales</taxon>
        <taxon>Dipodascales incertae sedis</taxon>
        <taxon>Nadsonia</taxon>
    </lineage>
</organism>
<dbReference type="GO" id="GO:0044183">
    <property type="term" value="F:protein folding chaperone"/>
    <property type="evidence" value="ECO:0007669"/>
    <property type="project" value="InterPro"/>
</dbReference>
<sequence length="103" mass="10954">MSAIKSIKSIAPLFDRVLVQRVKAQAKTASGIFIPEANVEKLNEAKVIAVGPGMSTQDGVKVAVSVKEGDKVLIPSFGGSPLKVSGEDYLLFRDAEILAKIQE</sequence>
<evidence type="ECO:0000256" key="3">
    <source>
        <dbReference type="ARBA" id="ARBA00056825"/>
    </source>
</evidence>
<evidence type="ECO:0000256" key="4">
    <source>
        <dbReference type="RuleBase" id="RU003479"/>
    </source>
</evidence>
<dbReference type="GO" id="GO:0051087">
    <property type="term" value="F:protein-folding chaperone binding"/>
    <property type="evidence" value="ECO:0007669"/>
    <property type="project" value="TreeGrafter"/>
</dbReference>
<dbReference type="Proteomes" id="UP000095009">
    <property type="component" value="Unassembled WGS sequence"/>
</dbReference>
<dbReference type="CDD" id="cd00320">
    <property type="entry name" value="cpn10"/>
    <property type="match status" value="1"/>
</dbReference>
<dbReference type="PROSITE" id="PS00681">
    <property type="entry name" value="CHAPERONINS_CPN10"/>
    <property type="match status" value="1"/>
</dbReference>
<dbReference type="AlphaFoldDB" id="A0A1E3PGE1"/>
<evidence type="ECO:0000256" key="2">
    <source>
        <dbReference type="ARBA" id="ARBA00023186"/>
    </source>
</evidence>